<sequence length="825" mass="85740">MQMYSETYRKLAVAIACALSSGTALADAHIGTDLSRQLATALPSDQLEVVVTFNNAKGPVTTAELAGVRALGINQGLAFQALPILGALATPAQINALARRPDVLSIFANKPVTLYDQESREIASAQQAQAQPADFGRTLPWSGFGVTVMVNDSGIDATHLDLSYGTKIVQNVQGLTNLRSQGQAAPAPAPSLSILPVTYVEGQQNTDISSGHGTHCAGIIAGTGARSNGLYRGMAPGAQLVGYGSGTVIEVMDVIGGFDYALINQFRFNSPIRVISNSWGSSGPFDPTDPVNVASYAAYKSGIVSVFAAGNDGPSENSHNPYAQAPWVTSVAAGDKQGKLADFSSRGHRFENGSFVMPDGQSWTYVNEPAIVATGVDVISTRDPLGALPPLAAQTDANLIAPPYLPFYTAMSGTSMATPNTAGVVALLLEANPALKPLEVKNLLQRTATNLPGYAGWEAGAGHVNAYAALMEASGNRRGYGSTVNSLHTFNSNAVVTSGGILPFKFDYSPTGTTGSQTFTVTKDTAWVIAHSSVDTNTLVLQLIDPDGKVYKSSFTYPVLGSNASVSAPAKPGTWTVTAKGFAGVGVPTGLPNGPGSVTGTISLINSGAYSGLNDIAGHPAQGGIQYAVAKHLVDGQAGGNFSPDTALTRGDLARYLVMGAAVRQSLPATPSFADLAVSDVRYPFAEAVIAHGAALKDRAGVNEGLMRLVNGAFLPDTAVPRADLAYSLVQALGLQAQASAFSGDVKALYNGSRIKLDDSDAIPAAARGYAQLVIDLGLMNVRYTLTQGPFDPQPVIHAWFDPVRNVTRAEYAVSAGILADTYNK</sequence>
<dbReference type="InterPro" id="IPR022398">
    <property type="entry name" value="Peptidase_S8_His-AS"/>
</dbReference>
<dbReference type="InterPro" id="IPR000209">
    <property type="entry name" value="Peptidase_S8/S53_dom"/>
</dbReference>
<dbReference type="InterPro" id="IPR015500">
    <property type="entry name" value="Peptidase_S8_subtilisin-rel"/>
</dbReference>
<evidence type="ECO:0000313" key="8">
    <source>
        <dbReference type="EMBL" id="GAA0723729.1"/>
    </source>
</evidence>
<dbReference type="PANTHER" id="PTHR43806">
    <property type="entry name" value="PEPTIDASE S8"/>
    <property type="match status" value="1"/>
</dbReference>
<comment type="similarity">
    <text evidence="1 5">Belongs to the peptidase S8 family.</text>
</comment>
<dbReference type="SUPFAM" id="SSF52743">
    <property type="entry name" value="Subtilisin-like"/>
    <property type="match status" value="1"/>
</dbReference>
<dbReference type="InterPro" id="IPR001119">
    <property type="entry name" value="SLH_dom"/>
</dbReference>
<evidence type="ECO:0000259" key="7">
    <source>
        <dbReference type="PROSITE" id="PS51272"/>
    </source>
</evidence>
<proteinExistence type="inferred from homology"/>
<feature type="active site" description="Charge relay system" evidence="5">
    <location>
        <position position="212"/>
    </location>
</feature>
<dbReference type="PANTHER" id="PTHR43806:SF65">
    <property type="entry name" value="SERINE PROTEASE APRX"/>
    <property type="match status" value="1"/>
</dbReference>
<evidence type="ECO:0000256" key="5">
    <source>
        <dbReference type="PROSITE-ProRule" id="PRU01240"/>
    </source>
</evidence>
<dbReference type="EMBL" id="BAAAEU010000027">
    <property type="protein sequence ID" value="GAA0723729.1"/>
    <property type="molecule type" value="Genomic_DNA"/>
</dbReference>
<keyword evidence="2 5" id="KW-0645">Protease</keyword>
<protein>
    <recommendedName>
        <fullName evidence="7">SLH domain-containing protein</fullName>
    </recommendedName>
</protein>
<keyword evidence="3 5" id="KW-0378">Hydrolase</keyword>
<feature type="active site" description="Charge relay system" evidence="5">
    <location>
        <position position="152"/>
    </location>
</feature>
<feature type="active site" description="Charge relay system" evidence="5">
    <location>
        <position position="415"/>
    </location>
</feature>
<dbReference type="Pfam" id="PF00082">
    <property type="entry name" value="Peptidase_S8"/>
    <property type="match status" value="1"/>
</dbReference>
<evidence type="ECO:0000256" key="4">
    <source>
        <dbReference type="ARBA" id="ARBA00022825"/>
    </source>
</evidence>
<comment type="caution">
    <text evidence="8">The sequence shown here is derived from an EMBL/GenBank/DDBJ whole genome shotgun (WGS) entry which is preliminary data.</text>
</comment>
<dbReference type="PROSITE" id="PS51892">
    <property type="entry name" value="SUBTILASE"/>
    <property type="match status" value="1"/>
</dbReference>
<evidence type="ECO:0000313" key="9">
    <source>
        <dbReference type="Proteomes" id="UP001501523"/>
    </source>
</evidence>
<dbReference type="Proteomes" id="UP001501523">
    <property type="component" value="Unassembled WGS sequence"/>
</dbReference>
<dbReference type="PROSITE" id="PS51272">
    <property type="entry name" value="SLH"/>
    <property type="match status" value="1"/>
</dbReference>
<dbReference type="PRINTS" id="PR00723">
    <property type="entry name" value="SUBTILISIN"/>
</dbReference>
<dbReference type="InterPro" id="IPR050131">
    <property type="entry name" value="Peptidase_S8_subtilisin-like"/>
</dbReference>
<feature type="signal peptide" evidence="6">
    <location>
        <begin position="1"/>
        <end position="26"/>
    </location>
</feature>
<dbReference type="Gene3D" id="3.40.50.200">
    <property type="entry name" value="Peptidase S8/S53 domain"/>
    <property type="match status" value="1"/>
</dbReference>
<keyword evidence="6" id="KW-0732">Signal</keyword>
<accession>A0ABP3U455</accession>
<dbReference type="PROSITE" id="PS00137">
    <property type="entry name" value="SUBTILASE_HIS"/>
    <property type="match status" value="1"/>
</dbReference>
<dbReference type="InterPro" id="IPR036852">
    <property type="entry name" value="Peptidase_S8/S53_dom_sf"/>
</dbReference>
<dbReference type="InterPro" id="IPR023828">
    <property type="entry name" value="Peptidase_S8_Ser-AS"/>
</dbReference>
<reference evidence="9" key="1">
    <citation type="journal article" date="2019" name="Int. J. Syst. Evol. Microbiol.">
        <title>The Global Catalogue of Microorganisms (GCM) 10K type strain sequencing project: providing services to taxonomists for standard genome sequencing and annotation.</title>
        <authorList>
            <consortium name="The Broad Institute Genomics Platform"/>
            <consortium name="The Broad Institute Genome Sequencing Center for Infectious Disease"/>
            <person name="Wu L."/>
            <person name="Ma J."/>
        </authorList>
    </citation>
    <scope>NUCLEOTIDE SEQUENCE [LARGE SCALE GENOMIC DNA]</scope>
    <source>
        <strain evidence="9">JCM 15421</strain>
    </source>
</reference>
<keyword evidence="4 5" id="KW-0720">Serine protease</keyword>
<keyword evidence="9" id="KW-1185">Reference proteome</keyword>
<gene>
    <name evidence="8" type="ORF">GCM10009105_35870</name>
</gene>
<name>A0ABP3U455_9GAMM</name>
<feature type="chain" id="PRO_5045793161" description="SLH domain-containing protein" evidence="6">
    <location>
        <begin position="27"/>
        <end position="825"/>
    </location>
</feature>
<feature type="domain" description="SLH" evidence="7">
    <location>
        <begin position="608"/>
        <end position="671"/>
    </location>
</feature>
<evidence type="ECO:0000256" key="3">
    <source>
        <dbReference type="ARBA" id="ARBA00022801"/>
    </source>
</evidence>
<evidence type="ECO:0000256" key="1">
    <source>
        <dbReference type="ARBA" id="ARBA00011073"/>
    </source>
</evidence>
<dbReference type="Pfam" id="PF00395">
    <property type="entry name" value="SLH"/>
    <property type="match status" value="1"/>
</dbReference>
<evidence type="ECO:0000256" key="2">
    <source>
        <dbReference type="ARBA" id="ARBA00022670"/>
    </source>
</evidence>
<evidence type="ECO:0000256" key="6">
    <source>
        <dbReference type="SAM" id="SignalP"/>
    </source>
</evidence>
<dbReference type="RefSeq" id="WP_343793763.1">
    <property type="nucleotide sequence ID" value="NZ_BAAAEU010000027.1"/>
</dbReference>
<organism evidence="8 9">
    <name type="scientific">Dokdonella soli</name>
    <dbReference type="NCBI Taxonomy" id="529810"/>
    <lineage>
        <taxon>Bacteria</taxon>
        <taxon>Pseudomonadati</taxon>
        <taxon>Pseudomonadota</taxon>
        <taxon>Gammaproteobacteria</taxon>
        <taxon>Lysobacterales</taxon>
        <taxon>Rhodanobacteraceae</taxon>
        <taxon>Dokdonella</taxon>
    </lineage>
</organism>
<dbReference type="PROSITE" id="PS00138">
    <property type="entry name" value="SUBTILASE_SER"/>
    <property type="match status" value="1"/>
</dbReference>